<feature type="chain" id="PRO_5047473777" description="Peptidoglycan binding-like domain-containing protein" evidence="1">
    <location>
        <begin position="30"/>
        <end position="139"/>
    </location>
</feature>
<proteinExistence type="predicted"/>
<evidence type="ECO:0000313" key="3">
    <source>
        <dbReference type="EMBL" id="GAA0933097.1"/>
    </source>
</evidence>
<dbReference type="Pfam" id="PF01471">
    <property type="entry name" value="PG_binding_1"/>
    <property type="match status" value="1"/>
</dbReference>
<feature type="domain" description="Peptidoglycan binding-like" evidence="2">
    <location>
        <begin position="78"/>
        <end position="136"/>
    </location>
</feature>
<dbReference type="SUPFAM" id="SSF47090">
    <property type="entry name" value="PGBD-like"/>
    <property type="match status" value="1"/>
</dbReference>
<accession>A0ABN1PTJ3</accession>
<comment type="caution">
    <text evidence="3">The sequence shown here is derived from an EMBL/GenBank/DDBJ whole genome shotgun (WGS) entry which is preliminary data.</text>
</comment>
<evidence type="ECO:0000256" key="1">
    <source>
        <dbReference type="SAM" id="SignalP"/>
    </source>
</evidence>
<dbReference type="InterPro" id="IPR036366">
    <property type="entry name" value="PGBDSf"/>
</dbReference>
<dbReference type="Gene3D" id="1.10.101.10">
    <property type="entry name" value="PGBD-like superfamily/PGBD"/>
    <property type="match status" value="1"/>
</dbReference>
<dbReference type="Proteomes" id="UP001501005">
    <property type="component" value="Unassembled WGS sequence"/>
</dbReference>
<reference evidence="3 4" key="1">
    <citation type="journal article" date="2019" name="Int. J. Syst. Evol. Microbiol.">
        <title>The Global Catalogue of Microorganisms (GCM) 10K type strain sequencing project: providing services to taxonomists for standard genome sequencing and annotation.</title>
        <authorList>
            <consortium name="The Broad Institute Genomics Platform"/>
            <consortium name="The Broad Institute Genome Sequencing Center for Infectious Disease"/>
            <person name="Wu L."/>
            <person name="Ma J."/>
        </authorList>
    </citation>
    <scope>NUCLEOTIDE SEQUENCE [LARGE SCALE GENOMIC DNA]</scope>
    <source>
        <strain evidence="3 4">JCM 10673</strain>
    </source>
</reference>
<evidence type="ECO:0000313" key="4">
    <source>
        <dbReference type="Proteomes" id="UP001501005"/>
    </source>
</evidence>
<dbReference type="RefSeq" id="WP_344055112.1">
    <property type="nucleotide sequence ID" value="NZ_BAAAHG010000101.1"/>
</dbReference>
<organism evidence="3 4">
    <name type="scientific">Streptomyces thermoalcalitolerans</name>
    <dbReference type="NCBI Taxonomy" id="65605"/>
    <lineage>
        <taxon>Bacteria</taxon>
        <taxon>Bacillati</taxon>
        <taxon>Actinomycetota</taxon>
        <taxon>Actinomycetes</taxon>
        <taxon>Kitasatosporales</taxon>
        <taxon>Streptomycetaceae</taxon>
        <taxon>Streptomyces</taxon>
    </lineage>
</organism>
<evidence type="ECO:0000259" key="2">
    <source>
        <dbReference type="Pfam" id="PF01471"/>
    </source>
</evidence>
<keyword evidence="1" id="KW-0732">Signal</keyword>
<dbReference type="InterPro" id="IPR002477">
    <property type="entry name" value="Peptidoglycan-bd-like"/>
</dbReference>
<feature type="signal peptide" evidence="1">
    <location>
        <begin position="1"/>
        <end position="29"/>
    </location>
</feature>
<sequence length="139" mass="14332">MTISAMRTSLGIGIATLALLGGTAGVATAGTSHTAGSAATHSITGKASAAAKCSYTSSIGFYCGYYKGSATVKTGSKGNAVKEVQALINETTSYTPKLAVDGDFGPKTKAAVVWFQKTYKVKPYDGIVGPKTWKELRLK</sequence>
<keyword evidence="4" id="KW-1185">Reference proteome</keyword>
<gene>
    <name evidence="3" type="ORF">GCM10009549_57330</name>
</gene>
<name>A0ABN1PTJ3_9ACTN</name>
<dbReference type="EMBL" id="BAAAHG010000101">
    <property type="protein sequence ID" value="GAA0933097.1"/>
    <property type="molecule type" value="Genomic_DNA"/>
</dbReference>
<dbReference type="InterPro" id="IPR036365">
    <property type="entry name" value="PGBD-like_sf"/>
</dbReference>
<protein>
    <recommendedName>
        <fullName evidence="2">Peptidoglycan binding-like domain-containing protein</fullName>
    </recommendedName>
</protein>